<comment type="caution">
    <text evidence="1">The sequence shown here is derived from an EMBL/GenBank/DDBJ whole genome shotgun (WGS) entry which is preliminary data.</text>
</comment>
<evidence type="ECO:0000313" key="1">
    <source>
        <dbReference type="EMBL" id="KAJ8123173.1"/>
    </source>
</evidence>
<name>A0ACC2J747_9PEZI</name>
<dbReference type="EMBL" id="JAPUUL010003396">
    <property type="protein sequence ID" value="KAJ8123173.1"/>
    <property type="molecule type" value="Genomic_DNA"/>
</dbReference>
<keyword evidence="2" id="KW-1185">Reference proteome</keyword>
<accession>A0ACC2J747</accession>
<evidence type="ECO:0000313" key="2">
    <source>
        <dbReference type="Proteomes" id="UP001153332"/>
    </source>
</evidence>
<sequence length="604" mass="67310">MQADSSTTVTPVSDPPAVLSAPTKSLPRQCRGCGALSQTSHPNQPGYFDLSRKAVRKYLGSDELRSLSRSEDKIFEDALRQLDSKKLEEQGVDVQALALSLPPSDTRPEAPPQKPLCDRCHYLLHYHTGESIYHPSVESIRDTLSESPYKYNHVYHILDAADFPMSLTPLFPYLREVLRDALGRVGPGVRLGNLRAVSAKRSWWTKELKEDIWKRGGGGWMLGKANVGKSQLFEAVFPKGRMDCDPSKHQITIDMEAKAEEELASPVTEEVPEAQDDLLDDFSLLPPKPNEIQYPEMPLVSDLPGTTASPIRVPFGNGRGELIDLPGLERSGLEKHVQKEHRLSLLMQSRIVPEQITIKPGQSLLLGGFIRITPREPGLIMLSYAFTPIKPHVCRTDKAIGIQNQTGEVNVENIAVPGTGEETKLAGSFKLKWDVTKQRTGPLTRKGAVGLNVERLPYRVVSADILIEGVGWVEIVAQVRTRDLFAPKALPEVEETEASTEPDRELSAMERLEAIAEDTSKKRQPSLPPVEQEPGEPNWPVVDVYSPEGKFISCRQPMNGWMLNKPRVTAASRRSRPRKSMKGMKKLEKKLRREREATHATASF</sequence>
<protein>
    <submittedName>
        <fullName evidence="1">Uncharacterized protein</fullName>
    </submittedName>
</protein>
<proteinExistence type="predicted"/>
<reference evidence="1" key="1">
    <citation type="submission" date="2022-12" db="EMBL/GenBank/DDBJ databases">
        <title>Genome Sequence of Lasiodiplodia mahajangana.</title>
        <authorList>
            <person name="Buettner E."/>
        </authorList>
    </citation>
    <scope>NUCLEOTIDE SEQUENCE</scope>
    <source>
        <strain evidence="1">VT137</strain>
    </source>
</reference>
<gene>
    <name evidence="1" type="ORF">O1611_g9658</name>
</gene>
<dbReference type="Proteomes" id="UP001153332">
    <property type="component" value="Unassembled WGS sequence"/>
</dbReference>
<organism evidence="1 2">
    <name type="scientific">Lasiodiplodia mahajangana</name>
    <dbReference type="NCBI Taxonomy" id="1108764"/>
    <lineage>
        <taxon>Eukaryota</taxon>
        <taxon>Fungi</taxon>
        <taxon>Dikarya</taxon>
        <taxon>Ascomycota</taxon>
        <taxon>Pezizomycotina</taxon>
        <taxon>Dothideomycetes</taxon>
        <taxon>Dothideomycetes incertae sedis</taxon>
        <taxon>Botryosphaeriales</taxon>
        <taxon>Botryosphaeriaceae</taxon>
        <taxon>Lasiodiplodia</taxon>
    </lineage>
</organism>